<evidence type="ECO:0000256" key="7">
    <source>
        <dbReference type="SAM" id="Phobius"/>
    </source>
</evidence>
<accession>A0A0M4EL23</accession>
<evidence type="ECO:0000256" key="5">
    <source>
        <dbReference type="ARBA" id="ARBA00023136"/>
    </source>
</evidence>
<feature type="domain" description="Fibronectin type-III" evidence="9">
    <location>
        <begin position="129"/>
        <end position="242"/>
    </location>
</feature>
<dbReference type="GO" id="GO:0007399">
    <property type="term" value="P:nervous system development"/>
    <property type="evidence" value="ECO:0007669"/>
    <property type="project" value="UniProtKB-ARBA"/>
</dbReference>
<dbReference type="GO" id="GO:0004714">
    <property type="term" value="F:transmembrane receptor protein tyrosine kinase activity"/>
    <property type="evidence" value="ECO:0007669"/>
    <property type="project" value="UniProtKB-ARBA"/>
</dbReference>
<dbReference type="Pfam" id="PF07714">
    <property type="entry name" value="PK_Tyr_Ser-Thr"/>
    <property type="match status" value="1"/>
</dbReference>
<dbReference type="OrthoDB" id="9943809at2759"/>
<feature type="transmembrane region" description="Helical" evidence="7">
    <location>
        <begin position="409"/>
        <end position="433"/>
    </location>
</feature>
<dbReference type="CDD" id="cd00063">
    <property type="entry name" value="FN3"/>
    <property type="match status" value="1"/>
</dbReference>
<evidence type="ECO:0000313" key="11">
    <source>
        <dbReference type="EMBL" id="ALC45915.1"/>
    </source>
</evidence>
<evidence type="ECO:0000259" key="10">
    <source>
        <dbReference type="PROSITE" id="PS51212"/>
    </source>
</evidence>
<dbReference type="STRING" id="30019.A0A0M4EL23"/>
<feature type="domain" description="WSC" evidence="10">
    <location>
        <begin position="37"/>
        <end position="123"/>
    </location>
</feature>
<dbReference type="SMART" id="SM00321">
    <property type="entry name" value="WSC"/>
    <property type="match status" value="1"/>
</dbReference>
<evidence type="ECO:0000313" key="12">
    <source>
        <dbReference type="Proteomes" id="UP000494163"/>
    </source>
</evidence>
<dbReference type="PANTHER" id="PTHR24416:SF611">
    <property type="entry name" value="TYROSINE-PROTEIN KINASE TRANSMEMBRANE RECEPTOR ROR"/>
    <property type="match status" value="1"/>
</dbReference>
<keyword evidence="2 7" id="KW-0812">Transmembrane</keyword>
<organism evidence="11 12">
    <name type="scientific">Drosophila busckii</name>
    <name type="common">Fruit fly</name>
    <dbReference type="NCBI Taxonomy" id="30019"/>
    <lineage>
        <taxon>Eukaryota</taxon>
        <taxon>Metazoa</taxon>
        <taxon>Ecdysozoa</taxon>
        <taxon>Arthropoda</taxon>
        <taxon>Hexapoda</taxon>
        <taxon>Insecta</taxon>
        <taxon>Pterygota</taxon>
        <taxon>Neoptera</taxon>
        <taxon>Endopterygota</taxon>
        <taxon>Diptera</taxon>
        <taxon>Brachycera</taxon>
        <taxon>Muscomorpha</taxon>
        <taxon>Ephydroidea</taxon>
        <taxon>Drosophilidae</taxon>
        <taxon>Drosophila</taxon>
    </lineage>
</organism>
<dbReference type="InterPro" id="IPR050122">
    <property type="entry name" value="RTK"/>
</dbReference>
<dbReference type="PROSITE" id="PS51212">
    <property type="entry name" value="WSC"/>
    <property type="match status" value="1"/>
</dbReference>
<dbReference type="SMART" id="SM00060">
    <property type="entry name" value="FN3"/>
    <property type="match status" value="1"/>
</dbReference>
<dbReference type="InterPro" id="IPR013783">
    <property type="entry name" value="Ig-like_fold"/>
</dbReference>
<dbReference type="Gene3D" id="3.30.200.20">
    <property type="entry name" value="Phosphorylase Kinase, domain 1"/>
    <property type="match status" value="1"/>
</dbReference>
<dbReference type="Pfam" id="PF01822">
    <property type="entry name" value="WSC"/>
    <property type="match status" value="1"/>
</dbReference>
<dbReference type="PROSITE" id="PS50853">
    <property type="entry name" value="FN3"/>
    <property type="match status" value="1"/>
</dbReference>
<dbReference type="EMBL" id="CP012526">
    <property type="protein sequence ID" value="ALC45915.1"/>
    <property type="molecule type" value="Genomic_DNA"/>
</dbReference>
<reference evidence="11 12" key="1">
    <citation type="submission" date="2015-08" db="EMBL/GenBank/DDBJ databases">
        <title>Ancestral chromatin configuration constrains chromatin evolution on differentiating sex chromosomes in Drosophila.</title>
        <authorList>
            <person name="Zhou Q."/>
            <person name="Bachtrog D."/>
        </authorList>
    </citation>
    <scope>NUCLEOTIDE SEQUENCE [LARGE SCALE GENOMIC DNA]</scope>
    <source>
        <tissue evidence="11">Whole larvae</tissue>
    </source>
</reference>
<protein>
    <submittedName>
        <fullName evidence="11">Wsck</fullName>
    </submittedName>
</protein>
<dbReference type="Gene3D" id="1.10.510.10">
    <property type="entry name" value="Transferase(Phosphotransferase) domain 1"/>
    <property type="match status" value="1"/>
</dbReference>
<dbReference type="GO" id="GO:0043235">
    <property type="term" value="C:receptor complex"/>
    <property type="evidence" value="ECO:0007669"/>
    <property type="project" value="TreeGrafter"/>
</dbReference>
<dbReference type="GO" id="GO:0007169">
    <property type="term" value="P:cell surface receptor protein tyrosine kinase signaling pathway"/>
    <property type="evidence" value="ECO:0007669"/>
    <property type="project" value="TreeGrafter"/>
</dbReference>
<feature type="domain" description="Protein kinase" evidence="8">
    <location>
        <begin position="501"/>
        <end position="766"/>
    </location>
</feature>
<dbReference type="InterPro" id="IPR057598">
    <property type="entry name" value="Fn3_PTPRU"/>
</dbReference>
<dbReference type="GO" id="GO:0005886">
    <property type="term" value="C:plasma membrane"/>
    <property type="evidence" value="ECO:0007669"/>
    <property type="project" value="TreeGrafter"/>
</dbReference>
<keyword evidence="3" id="KW-0732">Signal</keyword>
<dbReference type="InterPro" id="IPR001245">
    <property type="entry name" value="Ser-Thr/Tyr_kinase_cat_dom"/>
</dbReference>
<keyword evidence="4 7" id="KW-1133">Transmembrane helix</keyword>
<keyword evidence="12" id="KW-1185">Reference proteome</keyword>
<evidence type="ECO:0000256" key="1">
    <source>
        <dbReference type="ARBA" id="ARBA00004479"/>
    </source>
</evidence>
<dbReference type="InterPro" id="IPR000719">
    <property type="entry name" value="Prot_kinase_dom"/>
</dbReference>
<dbReference type="Pfam" id="PF23144">
    <property type="entry name" value="Fn3_PTPRU"/>
    <property type="match status" value="1"/>
</dbReference>
<keyword evidence="6" id="KW-0325">Glycoprotein</keyword>
<proteinExistence type="predicted"/>
<evidence type="ECO:0000256" key="3">
    <source>
        <dbReference type="ARBA" id="ARBA00022729"/>
    </source>
</evidence>
<dbReference type="OMA" id="WIYELAS"/>
<dbReference type="SMR" id="A0A0M4EL23"/>
<dbReference type="Proteomes" id="UP000494163">
    <property type="component" value="Chromosome 3R"/>
</dbReference>
<evidence type="ECO:0000256" key="4">
    <source>
        <dbReference type="ARBA" id="ARBA00022989"/>
    </source>
</evidence>
<evidence type="ECO:0000259" key="9">
    <source>
        <dbReference type="PROSITE" id="PS50853"/>
    </source>
</evidence>
<dbReference type="Gene3D" id="2.60.40.10">
    <property type="entry name" value="Immunoglobulins"/>
    <property type="match status" value="1"/>
</dbReference>
<name>A0A0M4EL23_DROBS</name>
<evidence type="ECO:0000256" key="6">
    <source>
        <dbReference type="ARBA" id="ARBA00023180"/>
    </source>
</evidence>
<dbReference type="AlphaFoldDB" id="A0A0M4EL23"/>
<sequence>MQRPIAWWWTWAIGLLLANICSSLEKSNVYPMREEPAYYYVGCYTARTDLLKESVYAKIPKTCIEICVQEGHIYAVLATENCFCASYLKAQERLDEKLCNTRCLANKAQYCGGVGVHSYYSTKQLRQPAPNHLRLVNTTENSISIVWDAYEPNNLLVSVGTEGLTPQANQVSKFIIKCQVVHSYSSLPVFEQPEFVVQSTETEFELTDLHPATHYNISVYAMCIAQQLERKETECGHATLSAATKVGVPYPVPVQPKIITRTDYSITVELAPMQNDNGPLSKLLIIVEYVNNALRQTFDAQLLGSWQESQQNGVPYYIAAELDYDRPEDNRTKHFVVGDGKLYGRYHNVPLKLRSDDQQYSSHVHISLGVVSTLQNFTKTLYTRRNHEQHTTSLDDFRYATFERGQSSVVALAVTCIIFGSCLLLSIITYFYLRYETCQSRVLSERLRNTHEMTPQISVIEQENNGYLVEEDLPPTLDSFKQQLEALIAELQHIPRCELRINVNDVIGEGAFGNIITGMLCGNGRGNECAMHVLSTDKMKATSQCQLLDEMQQLKKLQRHEQVLDFCGISASADWLYLVMELQSVSLKQRLLESRHEAPIPRLSSLSEQLVLQWMYELSSAAAYLNSLQVQQRHLSSYSVYVTTESKLKLCVLGPLYYVNANRQQCDPRRWLSPEMLREKHHITSKSAVWSFACIAWECCALGGTLYGNVLSGEQHLLDAIRSGMRPTQPVYVFSDLYQILLNCWQVEPSERIGFEDVAFAIRQLMTSPKHAICFDRSMSDTDTLETLPLYLPMLETRNS</sequence>
<dbReference type="PANTHER" id="PTHR24416">
    <property type="entry name" value="TYROSINE-PROTEIN KINASE RECEPTOR"/>
    <property type="match status" value="1"/>
</dbReference>
<dbReference type="InterPro" id="IPR003961">
    <property type="entry name" value="FN3_dom"/>
</dbReference>
<dbReference type="PROSITE" id="PS50011">
    <property type="entry name" value="PROTEIN_KINASE_DOM"/>
    <property type="match status" value="1"/>
</dbReference>
<dbReference type="GO" id="GO:0005524">
    <property type="term" value="F:ATP binding"/>
    <property type="evidence" value="ECO:0007669"/>
    <property type="project" value="InterPro"/>
</dbReference>
<dbReference type="InterPro" id="IPR002889">
    <property type="entry name" value="WSC_carb-bd"/>
</dbReference>
<gene>
    <name evidence="11" type="ORF">Dbus_chr3Rg665</name>
</gene>
<evidence type="ECO:0000259" key="8">
    <source>
        <dbReference type="PROSITE" id="PS50011"/>
    </source>
</evidence>
<dbReference type="GO" id="GO:0009653">
    <property type="term" value="P:anatomical structure morphogenesis"/>
    <property type="evidence" value="ECO:0007669"/>
    <property type="project" value="UniProtKB-ARBA"/>
</dbReference>
<evidence type="ECO:0000256" key="2">
    <source>
        <dbReference type="ARBA" id="ARBA00022692"/>
    </source>
</evidence>
<dbReference type="SUPFAM" id="SSF56112">
    <property type="entry name" value="Protein kinase-like (PK-like)"/>
    <property type="match status" value="1"/>
</dbReference>
<dbReference type="SUPFAM" id="SSF49265">
    <property type="entry name" value="Fibronectin type III"/>
    <property type="match status" value="1"/>
</dbReference>
<keyword evidence="5 7" id="KW-0472">Membrane</keyword>
<dbReference type="InterPro" id="IPR036116">
    <property type="entry name" value="FN3_sf"/>
</dbReference>
<comment type="subcellular location">
    <subcellularLocation>
        <location evidence="1">Membrane</location>
        <topology evidence="1">Single-pass type I membrane protein</topology>
    </subcellularLocation>
</comment>
<dbReference type="InterPro" id="IPR011009">
    <property type="entry name" value="Kinase-like_dom_sf"/>
</dbReference>
<feature type="transmembrane region" description="Helical" evidence="7">
    <location>
        <begin position="6"/>
        <end position="24"/>
    </location>
</feature>
<dbReference type="GO" id="GO:0030154">
    <property type="term" value="P:cell differentiation"/>
    <property type="evidence" value="ECO:0007669"/>
    <property type="project" value="UniProtKB-ARBA"/>
</dbReference>